<name>A0ABV2NYN4_9CORY</name>
<comment type="caution">
    <text evidence="1">The sequence shown here is derived from an EMBL/GenBank/DDBJ whole genome shotgun (WGS) entry which is preliminary data.</text>
</comment>
<gene>
    <name evidence="1" type="ORF">JOF50_001504</name>
</gene>
<sequence>MSTPQDCHTAYLLVMCAAIWQMFAVSNLEVHDLKVPLLGEVLRGHRAVAHGRVGL</sequence>
<keyword evidence="2" id="KW-1185">Reference proteome</keyword>
<reference evidence="1 2" key="1">
    <citation type="submission" date="2024-06" db="EMBL/GenBank/DDBJ databases">
        <title>Sequencing the genomes of 1000 actinobacteria strains.</title>
        <authorList>
            <person name="Klenk H.-P."/>
        </authorList>
    </citation>
    <scope>NUCLEOTIDE SEQUENCE [LARGE SCALE GENOMIC DNA]</scope>
    <source>
        <strain evidence="1 2">DSM 44265</strain>
    </source>
</reference>
<evidence type="ECO:0000313" key="1">
    <source>
        <dbReference type="EMBL" id="MET3944705.1"/>
    </source>
</evidence>
<evidence type="ECO:0000313" key="2">
    <source>
        <dbReference type="Proteomes" id="UP001549139"/>
    </source>
</evidence>
<protein>
    <submittedName>
        <fullName evidence="1">Uncharacterized protein</fullName>
    </submittedName>
</protein>
<proteinExistence type="predicted"/>
<organism evidence="1 2">
    <name type="scientific">Corynebacterium mucifaciens</name>
    <dbReference type="NCBI Taxonomy" id="57171"/>
    <lineage>
        <taxon>Bacteria</taxon>
        <taxon>Bacillati</taxon>
        <taxon>Actinomycetota</taxon>
        <taxon>Actinomycetes</taxon>
        <taxon>Mycobacteriales</taxon>
        <taxon>Corynebacteriaceae</taxon>
        <taxon>Corynebacterium</taxon>
    </lineage>
</organism>
<dbReference type="EMBL" id="JBEPNZ010000001">
    <property type="protein sequence ID" value="MET3944705.1"/>
    <property type="molecule type" value="Genomic_DNA"/>
</dbReference>
<dbReference type="Proteomes" id="UP001549139">
    <property type="component" value="Unassembled WGS sequence"/>
</dbReference>
<accession>A0ABV2NYN4</accession>